<name>A0A1R2B8F4_9CILI</name>
<evidence type="ECO:0000313" key="1">
    <source>
        <dbReference type="EMBL" id="OMJ73027.1"/>
    </source>
</evidence>
<keyword evidence="2" id="KW-1185">Reference proteome</keyword>
<protein>
    <submittedName>
        <fullName evidence="1">Uncharacterized protein</fullName>
    </submittedName>
</protein>
<accession>A0A1R2B8F4</accession>
<sequence length="201" mass="23723">MMKELTIEEMIKTTLKVRKTDPIFNQQYPNVFRAYKTHKTTQSNSPTTKPPQSRISKHFLTSKKLPKFHYIETNFTPYFKAHNRVKYSITKKSIKKDFDLADVRFQQFTDEDYSMGNLEKSESLLKASRFPTSPLSKSYEKAFENMNKTFTMLGKGVSTRHESLKKCKTSNFNRKRKSQRLWISSTISTPLSQHYHKLKLF</sequence>
<proteinExistence type="predicted"/>
<reference evidence="1 2" key="1">
    <citation type="submission" date="2016-11" db="EMBL/GenBank/DDBJ databases">
        <title>The macronuclear genome of Stentor coeruleus: a giant cell with tiny introns.</title>
        <authorList>
            <person name="Slabodnick M."/>
            <person name="Ruby J.G."/>
            <person name="Reiff S.B."/>
            <person name="Swart E.C."/>
            <person name="Gosai S."/>
            <person name="Prabakaran S."/>
            <person name="Witkowska E."/>
            <person name="Larue G.E."/>
            <person name="Fisher S."/>
            <person name="Freeman R.M."/>
            <person name="Gunawardena J."/>
            <person name="Chu W."/>
            <person name="Stover N.A."/>
            <person name="Gregory B.D."/>
            <person name="Nowacki M."/>
            <person name="Derisi J."/>
            <person name="Roy S.W."/>
            <person name="Marshall W.F."/>
            <person name="Sood P."/>
        </authorList>
    </citation>
    <scope>NUCLEOTIDE SEQUENCE [LARGE SCALE GENOMIC DNA]</scope>
    <source>
        <strain evidence="1">WM001</strain>
    </source>
</reference>
<organism evidence="1 2">
    <name type="scientific">Stentor coeruleus</name>
    <dbReference type="NCBI Taxonomy" id="5963"/>
    <lineage>
        <taxon>Eukaryota</taxon>
        <taxon>Sar</taxon>
        <taxon>Alveolata</taxon>
        <taxon>Ciliophora</taxon>
        <taxon>Postciliodesmatophora</taxon>
        <taxon>Heterotrichea</taxon>
        <taxon>Heterotrichida</taxon>
        <taxon>Stentoridae</taxon>
        <taxon>Stentor</taxon>
    </lineage>
</organism>
<dbReference type="Proteomes" id="UP000187209">
    <property type="component" value="Unassembled WGS sequence"/>
</dbReference>
<comment type="caution">
    <text evidence="1">The sequence shown here is derived from an EMBL/GenBank/DDBJ whole genome shotgun (WGS) entry which is preliminary data.</text>
</comment>
<evidence type="ECO:0000313" key="2">
    <source>
        <dbReference type="Proteomes" id="UP000187209"/>
    </source>
</evidence>
<dbReference type="AlphaFoldDB" id="A0A1R2B8F4"/>
<dbReference type="EMBL" id="MPUH01000853">
    <property type="protein sequence ID" value="OMJ73027.1"/>
    <property type="molecule type" value="Genomic_DNA"/>
</dbReference>
<gene>
    <name evidence="1" type="ORF">SteCoe_28383</name>
</gene>